<dbReference type="KEGG" id="glz:GLAREA_02606"/>
<reference evidence="2 3" key="1">
    <citation type="journal article" date="2013" name="BMC Genomics">
        <title>Genomics-driven discovery of the pneumocandin biosynthetic gene cluster in the fungus Glarea lozoyensis.</title>
        <authorList>
            <person name="Chen L."/>
            <person name="Yue Q."/>
            <person name="Zhang X."/>
            <person name="Xiang M."/>
            <person name="Wang C."/>
            <person name="Li S."/>
            <person name="Che Y."/>
            <person name="Ortiz-Lopez F.J."/>
            <person name="Bills G.F."/>
            <person name="Liu X."/>
            <person name="An Z."/>
        </authorList>
    </citation>
    <scope>NUCLEOTIDE SEQUENCE [LARGE SCALE GENOMIC DNA]</scope>
    <source>
        <strain evidence="3">ATCC 20868 / MF5171</strain>
    </source>
</reference>
<sequence>MTQTMLQLLQSKTIVDCDTMDVEVPKVMGPFVDCTSNQAIAYMELIKPKHKSLIQDSVSKAKELNATFGEIPETELAVEIAMIKLQLAIVPYITGYVHVQTNPKYSHVKDKTIANAIRITKLFKSLDPDFDTTRVCIKIPSTFAGLQACGILESVHNITTLATTLFVIEQAALAGEVGAHYIAPYVNELRVHFDPTFTDTHKAQRLCLEAQRYYEKYGYKTQVLPASLTSTEEIMELAGVHHITISPGLLKHLAEKKAEDNNTMSIFEKAPDGFEVAGKMSFANDEEGYMRAFEKAIGGEAVRKLDDAIRIFSEMQDKFEALMV</sequence>
<evidence type="ECO:0000256" key="1">
    <source>
        <dbReference type="ARBA" id="ARBA00023270"/>
    </source>
</evidence>
<proteinExistence type="predicted"/>
<gene>
    <name evidence="2" type="ORF">GLAREA_02606</name>
</gene>
<dbReference type="Pfam" id="PF00923">
    <property type="entry name" value="TAL_FSA"/>
    <property type="match status" value="1"/>
</dbReference>
<name>S3DJG3_GLAL2</name>
<dbReference type="Proteomes" id="UP000016922">
    <property type="component" value="Unassembled WGS sequence"/>
</dbReference>
<dbReference type="STRING" id="1116229.S3DJG3"/>
<evidence type="ECO:0000313" key="3">
    <source>
        <dbReference type="Proteomes" id="UP000016922"/>
    </source>
</evidence>
<dbReference type="Gene3D" id="3.20.20.70">
    <property type="entry name" value="Aldolase class I"/>
    <property type="match status" value="1"/>
</dbReference>
<evidence type="ECO:0000313" key="2">
    <source>
        <dbReference type="EMBL" id="EPE26693.1"/>
    </source>
</evidence>
<dbReference type="SUPFAM" id="SSF51569">
    <property type="entry name" value="Aldolase"/>
    <property type="match status" value="1"/>
</dbReference>
<dbReference type="GO" id="GO:0004801">
    <property type="term" value="F:transaldolase activity"/>
    <property type="evidence" value="ECO:0007669"/>
    <property type="project" value="TreeGrafter"/>
</dbReference>
<dbReference type="AlphaFoldDB" id="S3DJG3"/>
<protein>
    <submittedName>
        <fullName evidence="2">Aldolase</fullName>
    </submittedName>
</protein>
<dbReference type="GO" id="GO:0005975">
    <property type="term" value="P:carbohydrate metabolic process"/>
    <property type="evidence" value="ECO:0007669"/>
    <property type="project" value="InterPro"/>
</dbReference>
<dbReference type="GO" id="GO:0009052">
    <property type="term" value="P:pentose-phosphate shunt, non-oxidative branch"/>
    <property type="evidence" value="ECO:0007669"/>
    <property type="project" value="TreeGrafter"/>
</dbReference>
<dbReference type="PANTHER" id="PTHR10683">
    <property type="entry name" value="TRANSALDOLASE"/>
    <property type="match status" value="1"/>
</dbReference>
<dbReference type="InterPro" id="IPR001585">
    <property type="entry name" value="TAL/FSA"/>
</dbReference>
<keyword evidence="3" id="KW-1185">Reference proteome</keyword>
<organism evidence="2 3">
    <name type="scientific">Glarea lozoyensis (strain ATCC 20868 / MF5171)</name>
    <dbReference type="NCBI Taxonomy" id="1116229"/>
    <lineage>
        <taxon>Eukaryota</taxon>
        <taxon>Fungi</taxon>
        <taxon>Dikarya</taxon>
        <taxon>Ascomycota</taxon>
        <taxon>Pezizomycotina</taxon>
        <taxon>Leotiomycetes</taxon>
        <taxon>Helotiales</taxon>
        <taxon>Helotiaceae</taxon>
        <taxon>Glarea</taxon>
    </lineage>
</organism>
<dbReference type="OrthoDB" id="1711136at2759"/>
<dbReference type="EMBL" id="KE145370">
    <property type="protein sequence ID" value="EPE26693.1"/>
    <property type="molecule type" value="Genomic_DNA"/>
</dbReference>
<dbReference type="eggNOG" id="KOG2772">
    <property type="taxonomic scope" value="Eukaryota"/>
</dbReference>
<dbReference type="RefSeq" id="XP_008085883.1">
    <property type="nucleotide sequence ID" value="XM_008087692.1"/>
</dbReference>
<accession>S3DJG3</accession>
<keyword evidence="1" id="KW-0704">Schiff base</keyword>
<dbReference type="GeneID" id="19461663"/>
<dbReference type="PANTHER" id="PTHR10683:SF34">
    <property type="entry name" value="TRANSALDOLASE"/>
    <property type="match status" value="1"/>
</dbReference>
<dbReference type="HOGENOM" id="CLU_047470_1_0_1"/>
<dbReference type="InterPro" id="IPR013785">
    <property type="entry name" value="Aldolase_TIM"/>
</dbReference>
<dbReference type="OMA" id="IFCDMQD"/>